<evidence type="ECO:0000256" key="1">
    <source>
        <dbReference type="ARBA" id="ARBA00004496"/>
    </source>
</evidence>
<dbReference type="GeneID" id="98659708"/>
<dbReference type="GO" id="GO:0003700">
    <property type="term" value="F:DNA-binding transcription factor activity"/>
    <property type="evidence" value="ECO:0007669"/>
    <property type="project" value="InterPro"/>
</dbReference>
<dbReference type="EMBL" id="JAJEPX010000033">
    <property type="protein sequence ID" value="MCC2177432.1"/>
    <property type="molecule type" value="Genomic_DNA"/>
</dbReference>
<dbReference type="SUPFAM" id="SSF46689">
    <property type="entry name" value="Homeodomain-like"/>
    <property type="match status" value="2"/>
</dbReference>
<dbReference type="InterPro" id="IPR009057">
    <property type="entry name" value="Homeodomain-like_sf"/>
</dbReference>
<comment type="subcellular location">
    <subcellularLocation>
        <location evidence="1">Cytoplasm</location>
    </subcellularLocation>
</comment>
<dbReference type="Gene3D" id="1.10.10.60">
    <property type="entry name" value="Homeodomain-like"/>
    <property type="match status" value="2"/>
</dbReference>
<dbReference type="InterPro" id="IPR018060">
    <property type="entry name" value="HTH_AraC"/>
</dbReference>
<dbReference type="Proteomes" id="UP001298753">
    <property type="component" value="Unassembled WGS sequence"/>
</dbReference>
<name>A0AAW4VWW0_9FIRM</name>
<dbReference type="PROSITE" id="PS01124">
    <property type="entry name" value="HTH_ARAC_FAMILY_2"/>
    <property type="match status" value="1"/>
</dbReference>
<proteinExistence type="predicted"/>
<evidence type="ECO:0000313" key="14">
    <source>
        <dbReference type="Proteomes" id="UP001298753"/>
    </source>
</evidence>
<dbReference type="InterPro" id="IPR051552">
    <property type="entry name" value="HptR"/>
</dbReference>
<dbReference type="PANTHER" id="PTHR42713">
    <property type="entry name" value="HISTIDINE KINASE-RELATED"/>
    <property type="match status" value="1"/>
</dbReference>
<gene>
    <name evidence="13" type="ORF">LKD22_09900</name>
</gene>
<dbReference type="RefSeq" id="WP_227600981.1">
    <property type="nucleotide sequence ID" value="NZ_JAJEPX010000033.1"/>
</dbReference>
<keyword evidence="14" id="KW-1185">Reference proteome</keyword>
<sequence length="527" mass="61060">MLRVVLADDEKKVLLLMCKLIDWESLGFEIVGMASDGMHALEMIRDKQPHLLVTDIRMPGFDGIDLIRQAKQIQPGLHFIVVSGYAQFEYAQNALKYGVEGYLLKPLKVQEMTDLLTRLKGKLSEQATIEYRLKKSDEREQERIIDTLIGEIHGDVRTSSAVRSFNLEYGLPSNGCYFAAIVKPDIPSAWKNPDGVHAMMKHALEIVRQELGQLKCGFAAAIRREGVAVAAYLPEYQPVEVKQCFTKIRKEIEKQRDLFWGIRATICLGSRCSAADALGASMREALWLCIDRLCHTPVWRDAETDIPDFHAYYTIDSSCKRRFQEAAEYLNKEQYIGELEDSYRDVMSRQPLWGKMLEDWFLEILTAMRYGMQRNVETDNSFYQRMMDGLWQAINAQELFRLLHDDMCGEIDRLRNERMLREARPITDAKRFIQQHYQEALRLEDVSNAVGFNATYFSAMFKKETGQNFMDYLTELRMNKAKELLCSDENSVQDVADQIGYRDLKYFSRLFKKTTGISPSEYKKLYR</sequence>
<keyword evidence="5" id="KW-0902">Two-component regulatory system</keyword>
<keyword evidence="3" id="KW-0963">Cytoplasm</keyword>
<evidence type="ECO:0000313" key="13">
    <source>
        <dbReference type="EMBL" id="MCC2177432.1"/>
    </source>
</evidence>
<evidence type="ECO:0000256" key="9">
    <source>
        <dbReference type="ARBA" id="ARBA00024867"/>
    </source>
</evidence>
<dbReference type="Gene3D" id="3.40.50.2300">
    <property type="match status" value="1"/>
</dbReference>
<dbReference type="SMART" id="SM00448">
    <property type="entry name" value="REC"/>
    <property type="match status" value="1"/>
</dbReference>
<comment type="caution">
    <text evidence="13">The sequence shown here is derived from an EMBL/GenBank/DDBJ whole genome shotgun (WGS) entry which is preliminary data.</text>
</comment>
<dbReference type="InterPro" id="IPR011006">
    <property type="entry name" value="CheY-like_superfamily"/>
</dbReference>
<evidence type="ECO:0000256" key="8">
    <source>
        <dbReference type="ARBA" id="ARBA00023163"/>
    </source>
</evidence>
<evidence type="ECO:0000256" key="10">
    <source>
        <dbReference type="PROSITE-ProRule" id="PRU00169"/>
    </source>
</evidence>
<dbReference type="PROSITE" id="PS50110">
    <property type="entry name" value="RESPONSE_REGULATORY"/>
    <property type="match status" value="1"/>
</dbReference>
<evidence type="ECO:0000259" key="11">
    <source>
        <dbReference type="PROSITE" id="PS01124"/>
    </source>
</evidence>
<feature type="modified residue" description="4-aspartylphosphate" evidence="10">
    <location>
        <position position="55"/>
    </location>
</feature>
<dbReference type="PANTHER" id="PTHR42713:SF3">
    <property type="entry name" value="TRANSCRIPTIONAL REGULATORY PROTEIN HPTR"/>
    <property type="match status" value="1"/>
</dbReference>
<evidence type="ECO:0000256" key="2">
    <source>
        <dbReference type="ARBA" id="ARBA00018672"/>
    </source>
</evidence>
<dbReference type="AlphaFoldDB" id="A0AAW4VWW0"/>
<dbReference type="CDD" id="cd17536">
    <property type="entry name" value="REC_YesN-like"/>
    <property type="match status" value="1"/>
</dbReference>
<accession>A0AAW4VWW0</accession>
<organism evidence="13 14">
    <name type="scientific">Agathobaculum butyriciproducens</name>
    <dbReference type="NCBI Taxonomy" id="1628085"/>
    <lineage>
        <taxon>Bacteria</taxon>
        <taxon>Bacillati</taxon>
        <taxon>Bacillota</taxon>
        <taxon>Clostridia</taxon>
        <taxon>Eubacteriales</taxon>
        <taxon>Butyricicoccaceae</taxon>
        <taxon>Agathobaculum</taxon>
    </lineage>
</organism>
<keyword evidence="7" id="KW-0238">DNA-binding</keyword>
<comment type="function">
    <text evidence="9">May play the central regulatory role in sporulation. It may be an element of the effector pathway responsible for the activation of sporulation genes in response to nutritional stress. Spo0A may act in concert with spo0H (a sigma factor) to control the expression of some genes that are critical to the sporulation process.</text>
</comment>
<protein>
    <recommendedName>
        <fullName evidence="2">Stage 0 sporulation protein A homolog</fullName>
    </recommendedName>
</protein>
<evidence type="ECO:0000256" key="4">
    <source>
        <dbReference type="ARBA" id="ARBA00022553"/>
    </source>
</evidence>
<keyword evidence="4 10" id="KW-0597">Phosphoprotein</keyword>
<feature type="domain" description="HTH araC/xylS-type" evidence="11">
    <location>
        <begin position="427"/>
        <end position="525"/>
    </location>
</feature>
<evidence type="ECO:0000256" key="7">
    <source>
        <dbReference type="ARBA" id="ARBA00023125"/>
    </source>
</evidence>
<dbReference type="SMART" id="SM00342">
    <property type="entry name" value="HTH_ARAC"/>
    <property type="match status" value="1"/>
</dbReference>
<dbReference type="GO" id="GO:0043565">
    <property type="term" value="F:sequence-specific DNA binding"/>
    <property type="evidence" value="ECO:0007669"/>
    <property type="project" value="InterPro"/>
</dbReference>
<dbReference type="InterPro" id="IPR041522">
    <property type="entry name" value="CdaR_GGDEF"/>
</dbReference>
<dbReference type="GO" id="GO:0005737">
    <property type="term" value="C:cytoplasm"/>
    <property type="evidence" value="ECO:0007669"/>
    <property type="project" value="UniProtKB-SubCell"/>
</dbReference>
<dbReference type="PRINTS" id="PR00032">
    <property type="entry name" value="HTHARAC"/>
</dbReference>
<evidence type="ECO:0000256" key="5">
    <source>
        <dbReference type="ARBA" id="ARBA00023012"/>
    </source>
</evidence>
<reference evidence="13 14" key="1">
    <citation type="submission" date="2021-10" db="EMBL/GenBank/DDBJ databases">
        <title>Anaerobic single-cell dispensing facilitates the cultivation of human gut bacteria.</title>
        <authorList>
            <person name="Afrizal A."/>
        </authorList>
    </citation>
    <scope>NUCLEOTIDE SEQUENCE [LARGE SCALE GENOMIC DNA]</scope>
    <source>
        <strain evidence="13 14">CLA-AA-H270</strain>
    </source>
</reference>
<dbReference type="Pfam" id="PF12833">
    <property type="entry name" value="HTH_18"/>
    <property type="match status" value="1"/>
</dbReference>
<dbReference type="PROSITE" id="PS00041">
    <property type="entry name" value="HTH_ARAC_FAMILY_1"/>
    <property type="match status" value="1"/>
</dbReference>
<dbReference type="Pfam" id="PF00072">
    <property type="entry name" value="Response_reg"/>
    <property type="match status" value="1"/>
</dbReference>
<evidence type="ECO:0000256" key="3">
    <source>
        <dbReference type="ARBA" id="ARBA00022490"/>
    </source>
</evidence>
<dbReference type="GO" id="GO:0000160">
    <property type="term" value="P:phosphorelay signal transduction system"/>
    <property type="evidence" value="ECO:0007669"/>
    <property type="project" value="UniProtKB-KW"/>
</dbReference>
<dbReference type="InterPro" id="IPR020449">
    <property type="entry name" value="Tscrpt_reg_AraC-type_HTH"/>
</dbReference>
<dbReference type="SUPFAM" id="SSF52172">
    <property type="entry name" value="CheY-like"/>
    <property type="match status" value="1"/>
</dbReference>
<feature type="domain" description="Response regulatory" evidence="12">
    <location>
        <begin position="3"/>
        <end position="120"/>
    </location>
</feature>
<keyword evidence="6" id="KW-0805">Transcription regulation</keyword>
<dbReference type="InterPro" id="IPR001789">
    <property type="entry name" value="Sig_transdc_resp-reg_receiver"/>
</dbReference>
<keyword evidence="8" id="KW-0804">Transcription</keyword>
<dbReference type="InterPro" id="IPR018062">
    <property type="entry name" value="HTH_AraC-typ_CS"/>
</dbReference>
<evidence type="ECO:0000256" key="6">
    <source>
        <dbReference type="ARBA" id="ARBA00023015"/>
    </source>
</evidence>
<evidence type="ECO:0000259" key="12">
    <source>
        <dbReference type="PROSITE" id="PS50110"/>
    </source>
</evidence>
<dbReference type="Pfam" id="PF17853">
    <property type="entry name" value="GGDEF_2"/>
    <property type="match status" value="1"/>
</dbReference>